<feature type="transmembrane region" description="Helical" evidence="1">
    <location>
        <begin position="38"/>
        <end position="60"/>
    </location>
</feature>
<keyword evidence="3" id="KW-1185">Reference proteome</keyword>
<reference evidence="2 3" key="1">
    <citation type="submission" date="2019-01" db="EMBL/GenBank/DDBJ databases">
        <title>Flavobacterium sp. nov.,isolated from freshwater.</title>
        <authorList>
            <person name="Zhang R."/>
            <person name="Du Z.-J."/>
        </authorList>
    </citation>
    <scope>NUCLEOTIDE SEQUENCE [LARGE SCALE GENOMIC DNA]</scope>
    <source>
        <strain evidence="2 3">1E403</strain>
    </source>
</reference>
<dbReference type="AlphaFoldDB" id="A0A444HEZ6"/>
<organism evidence="2 3">
    <name type="scientific">Flavobacterium cerinum</name>
    <dbReference type="NCBI Taxonomy" id="2502784"/>
    <lineage>
        <taxon>Bacteria</taxon>
        <taxon>Pseudomonadati</taxon>
        <taxon>Bacteroidota</taxon>
        <taxon>Flavobacteriia</taxon>
        <taxon>Flavobacteriales</taxon>
        <taxon>Flavobacteriaceae</taxon>
        <taxon>Flavobacterium</taxon>
    </lineage>
</organism>
<gene>
    <name evidence="2" type="ORF">EPI11_00815</name>
</gene>
<feature type="transmembrane region" description="Helical" evidence="1">
    <location>
        <begin position="104"/>
        <end position="122"/>
    </location>
</feature>
<feature type="transmembrane region" description="Helical" evidence="1">
    <location>
        <begin position="7"/>
        <end position="32"/>
    </location>
</feature>
<feature type="transmembrane region" description="Helical" evidence="1">
    <location>
        <begin position="129"/>
        <end position="146"/>
    </location>
</feature>
<name>A0A444HEZ6_9FLAO</name>
<evidence type="ECO:0000313" key="2">
    <source>
        <dbReference type="EMBL" id="RWX03502.1"/>
    </source>
</evidence>
<proteinExistence type="predicted"/>
<dbReference type="EMBL" id="SBII01000001">
    <property type="protein sequence ID" value="RWX03502.1"/>
    <property type="molecule type" value="Genomic_DNA"/>
</dbReference>
<protein>
    <submittedName>
        <fullName evidence="2">Uncharacterized protein</fullName>
    </submittedName>
</protein>
<dbReference type="OrthoDB" id="9786064at2"/>
<feature type="transmembrane region" description="Helical" evidence="1">
    <location>
        <begin position="181"/>
        <end position="201"/>
    </location>
</feature>
<dbReference type="Proteomes" id="UP000287527">
    <property type="component" value="Unassembled WGS sequence"/>
</dbReference>
<keyword evidence="1" id="KW-1133">Transmembrane helix</keyword>
<keyword evidence="1" id="KW-0812">Transmembrane</keyword>
<keyword evidence="1" id="KW-0472">Membrane</keyword>
<comment type="caution">
    <text evidence="2">The sequence shown here is derived from an EMBL/GenBank/DDBJ whole genome shotgun (WGS) entry which is preliminary data.</text>
</comment>
<feature type="transmembrane region" description="Helical" evidence="1">
    <location>
        <begin position="80"/>
        <end position="98"/>
    </location>
</feature>
<evidence type="ECO:0000256" key="1">
    <source>
        <dbReference type="SAM" id="Phobius"/>
    </source>
</evidence>
<accession>A0A444HEZ6</accession>
<feature type="transmembrane region" description="Helical" evidence="1">
    <location>
        <begin position="152"/>
        <end position="169"/>
    </location>
</feature>
<dbReference type="RefSeq" id="WP_128388058.1">
    <property type="nucleotide sequence ID" value="NZ_SBII01000001.1"/>
</dbReference>
<evidence type="ECO:0000313" key="3">
    <source>
        <dbReference type="Proteomes" id="UP000287527"/>
    </source>
</evidence>
<sequence>MKKFLAFFSYIFHPIFIPVYATLFYFLIANSFFYKHEIYLTFIQVLILTVLLPLSLFYLLRSLGFLKSNMNESKERRLPLAIYSLLLLALIKYSLSIVVIPELYYYFLGTLISTVVALALLLTGHKASLHMIAISSFTLFIISISAYYHIRFLNVIAFFIICSGLVASSRLQAKNNSVGEVILGTLIGIIPQVGLWFLWLLPSV</sequence>